<dbReference type="KEGG" id="nbe:Back2_26240"/>
<dbReference type="InterPro" id="IPR004365">
    <property type="entry name" value="NA-bd_OB_tRNA"/>
</dbReference>
<dbReference type="Gene3D" id="1.10.10.1600">
    <property type="entry name" value="Bacterial DNA polymerase III alpha subunit, thumb domain"/>
    <property type="match status" value="1"/>
</dbReference>
<evidence type="ECO:0000256" key="1">
    <source>
        <dbReference type="ARBA" id="ARBA00004496"/>
    </source>
</evidence>
<keyword evidence="7" id="KW-0235">DNA replication</keyword>
<evidence type="ECO:0000256" key="5">
    <source>
        <dbReference type="ARBA" id="ARBA00022679"/>
    </source>
</evidence>
<keyword evidence="5" id="KW-0808">Transferase</keyword>
<evidence type="ECO:0000256" key="2">
    <source>
        <dbReference type="ARBA" id="ARBA00009496"/>
    </source>
</evidence>
<dbReference type="Pfam" id="PF01336">
    <property type="entry name" value="tRNA_anti-codon"/>
    <property type="match status" value="1"/>
</dbReference>
<dbReference type="CDD" id="cd04485">
    <property type="entry name" value="DnaE_OBF"/>
    <property type="match status" value="1"/>
</dbReference>
<dbReference type="InterPro" id="IPR040982">
    <property type="entry name" value="DNA_pol3_finger"/>
</dbReference>
<dbReference type="SUPFAM" id="SSF89550">
    <property type="entry name" value="PHP domain-like"/>
    <property type="match status" value="1"/>
</dbReference>
<evidence type="ECO:0000259" key="10">
    <source>
        <dbReference type="SMART" id="SM00481"/>
    </source>
</evidence>
<proteinExistence type="inferred from homology"/>
<comment type="catalytic activity">
    <reaction evidence="9">
        <text>DNA(n) + a 2'-deoxyribonucleoside 5'-triphosphate = DNA(n+1) + diphosphate</text>
        <dbReference type="Rhea" id="RHEA:22508"/>
        <dbReference type="Rhea" id="RHEA-COMP:17339"/>
        <dbReference type="Rhea" id="RHEA-COMP:17340"/>
        <dbReference type="ChEBI" id="CHEBI:33019"/>
        <dbReference type="ChEBI" id="CHEBI:61560"/>
        <dbReference type="ChEBI" id="CHEBI:173112"/>
        <dbReference type="EC" id="2.7.7.7"/>
    </reaction>
</comment>
<dbReference type="EMBL" id="AP019307">
    <property type="protein sequence ID" value="BBH18337.1"/>
    <property type="molecule type" value="Genomic_DNA"/>
</dbReference>
<dbReference type="InterPro" id="IPR016195">
    <property type="entry name" value="Pol/histidinol_Pase-like"/>
</dbReference>
<dbReference type="Pfam" id="PF02811">
    <property type="entry name" value="PHP"/>
    <property type="match status" value="1"/>
</dbReference>
<dbReference type="SMART" id="SM00481">
    <property type="entry name" value="POLIIIAc"/>
    <property type="match status" value="1"/>
</dbReference>
<feature type="domain" description="Polymerase/histidinol phosphatase N-terminal" evidence="10">
    <location>
        <begin position="10"/>
        <end position="77"/>
    </location>
</feature>
<dbReference type="GO" id="GO:0008408">
    <property type="term" value="F:3'-5' exonuclease activity"/>
    <property type="evidence" value="ECO:0007669"/>
    <property type="project" value="InterPro"/>
</dbReference>
<dbReference type="CDD" id="cd12113">
    <property type="entry name" value="PHP_PolIIIA_DnaE3"/>
    <property type="match status" value="1"/>
</dbReference>
<dbReference type="InterPro" id="IPR011708">
    <property type="entry name" value="DNA_pol3_alpha_NTPase_dom"/>
</dbReference>
<dbReference type="GO" id="GO:0005737">
    <property type="term" value="C:cytoplasm"/>
    <property type="evidence" value="ECO:0007669"/>
    <property type="project" value="UniProtKB-SubCell"/>
</dbReference>
<dbReference type="PANTHER" id="PTHR32294">
    <property type="entry name" value="DNA POLYMERASE III SUBUNIT ALPHA"/>
    <property type="match status" value="1"/>
</dbReference>
<keyword evidence="6" id="KW-0548">Nucleotidyltransferase</keyword>
<gene>
    <name evidence="11" type="ORF">Back2_26240</name>
</gene>
<dbReference type="EC" id="2.7.7.7" evidence="3"/>
<dbReference type="InterPro" id="IPR041931">
    <property type="entry name" value="DNA_pol3_alpha_thumb_dom"/>
</dbReference>
<evidence type="ECO:0000256" key="4">
    <source>
        <dbReference type="ARBA" id="ARBA00019114"/>
    </source>
</evidence>
<evidence type="ECO:0000256" key="9">
    <source>
        <dbReference type="ARBA" id="ARBA00049244"/>
    </source>
</evidence>
<dbReference type="InterPro" id="IPR004805">
    <property type="entry name" value="DnaE2/DnaE/PolC"/>
</dbReference>
<organism evidence="11 12">
    <name type="scientific">Nocardioides baekrokdamisoli</name>
    <dbReference type="NCBI Taxonomy" id="1804624"/>
    <lineage>
        <taxon>Bacteria</taxon>
        <taxon>Bacillati</taxon>
        <taxon>Actinomycetota</taxon>
        <taxon>Actinomycetes</taxon>
        <taxon>Propionibacteriales</taxon>
        <taxon>Nocardioidaceae</taxon>
        <taxon>Nocardioides</taxon>
    </lineage>
</organism>
<name>A0A3G9IH39_9ACTN</name>
<keyword evidence="12" id="KW-1185">Reference proteome</keyword>
<dbReference type="GO" id="GO:0003676">
    <property type="term" value="F:nucleic acid binding"/>
    <property type="evidence" value="ECO:0007669"/>
    <property type="project" value="InterPro"/>
</dbReference>
<dbReference type="InterPro" id="IPR003141">
    <property type="entry name" value="Pol/His_phosphatase_N"/>
</dbReference>
<dbReference type="Proteomes" id="UP000271573">
    <property type="component" value="Chromosome"/>
</dbReference>
<dbReference type="InterPro" id="IPR029460">
    <property type="entry name" value="DNAPol_HHH"/>
</dbReference>
<dbReference type="GO" id="GO:0003887">
    <property type="term" value="F:DNA-directed DNA polymerase activity"/>
    <property type="evidence" value="ECO:0007669"/>
    <property type="project" value="UniProtKB-KW"/>
</dbReference>
<dbReference type="Pfam" id="PF14579">
    <property type="entry name" value="HHH_6"/>
    <property type="match status" value="1"/>
</dbReference>
<dbReference type="InterPro" id="IPR004013">
    <property type="entry name" value="PHP_dom"/>
</dbReference>
<dbReference type="PANTHER" id="PTHR32294:SF0">
    <property type="entry name" value="DNA POLYMERASE III SUBUNIT ALPHA"/>
    <property type="match status" value="1"/>
</dbReference>
<dbReference type="NCBIfam" id="NF004226">
    <property type="entry name" value="PRK05673.1"/>
    <property type="match status" value="1"/>
</dbReference>
<dbReference type="OrthoDB" id="9803237at2"/>
<dbReference type="Pfam" id="PF17657">
    <property type="entry name" value="DNA_pol3_finger"/>
    <property type="match status" value="1"/>
</dbReference>
<dbReference type="AlphaFoldDB" id="A0A3G9IH39"/>
<dbReference type="RefSeq" id="WP_125569652.1">
    <property type="nucleotide sequence ID" value="NZ_AP019307.1"/>
</dbReference>
<comment type="similarity">
    <text evidence="2">Belongs to the DNA polymerase type-C family. DnaE subfamily.</text>
</comment>
<evidence type="ECO:0000256" key="3">
    <source>
        <dbReference type="ARBA" id="ARBA00012417"/>
    </source>
</evidence>
<dbReference type="NCBIfam" id="TIGR00594">
    <property type="entry name" value="polc"/>
    <property type="match status" value="1"/>
</dbReference>
<dbReference type="Pfam" id="PF07733">
    <property type="entry name" value="DNA_pol3_alpha"/>
    <property type="match status" value="1"/>
</dbReference>
<dbReference type="GO" id="GO:0006260">
    <property type="term" value="P:DNA replication"/>
    <property type="evidence" value="ECO:0007669"/>
    <property type="project" value="UniProtKB-KW"/>
</dbReference>
<evidence type="ECO:0000313" key="12">
    <source>
        <dbReference type="Proteomes" id="UP000271573"/>
    </source>
</evidence>
<keyword evidence="8 11" id="KW-0239">DNA-directed DNA polymerase</keyword>
<comment type="subcellular location">
    <subcellularLocation>
        <location evidence="1">Cytoplasm</location>
    </subcellularLocation>
</comment>
<sequence length="1198" mass="132203">MSASDGSDFVHLHVHTEYSMLDGASLLDGLFERTSQLGMPAIAMTDHGNLHGAYDFYTKAKRAGVKPIIGIEAYISPEIPRGERRRVRWGKGDTSEEGGDDVSGAGAYTHMTMWASTTEGMHNLFRLSSQASMSGYFYKPRMDKELLVAHSKGLIVSTGCPSGAIQTRLRLGQWDEAVRTAGELQDIFGPENVYLELMDHGISIEKRVRDDLLKLGRDLNIKPIATNDSHYNNPEDSSAQEALLCVNSGSRLSEPTYAQGGKRFAFDGNGYYIKSAQEMRELWGRQGLIEACDNTLEIAERCEVEFTESTGGYMAKADIPAGETEESWFRKEVWRGIEARYPGERTTPEVRDRVEFELQVIAQKDYCGYFLVVADFIQWSKDNGIRVGPGRGSGAGSIAAYALRITDLCPLEHGLYFERFLNPERPSMPDFDIDFDDHRRGEVIQYVTEKYGSERVAQIATFGRIKAKAAIKDAARILDHGFAIGDRITKALPPDVMGKSVKLKELFDTESKRYAEGAEFRSLYETEPDVRRIYEVATGLEGQIRQTGVHAAGVIMSSEPLLDVVPLMDPKQDGAVITQFEYPMCEALGLVKMDFLGLSNLHTMDDAVANIKANRGVDVVLEDLPFDDRATYELMGRGDTLGVFQLDGGGMRALLRSMLPDQFADITAVSALYRPGPMGADSHNKYAHRKNGREPIEPIHPALAEALEPVLGETYGLIVYQEQVMAIAQVLAGFSLGAADNMRRAMGKKKKEELDKQYAGFEGGMLERGYPQQAVKILWETLVPFADYAFNKSHSAAYGVITYWTAYLKANYPTEYMAALLTSVKNDKDKMAIYLGECRRMKINVLPPDVNESSHNFTAVGKDIRFGLTAVRNVGHNVVDGIVAGRVEKGRYEDFNDFLAKVPAPVCNKRVIESLIKAGGFDDMKHKRRCLWSVHELAVDQYVDIKRNEAIGQDSLFGGMDAADSGFGTTVAIPDVDEWEKMTLLGFEREMLGLYVSDHPLFGLEHVLANGTDATIGALLTDEDDPAAQKYPHGSIVTVAGLVTGVNRKITKRGDPWATLTLEDLEGSVEVLLFPSAYQLAATHLVEDAILRIKVRVDRERDSLQLNGMEVTVPDLGVGGGANGPVTISMPSTRCTPQTVAELKNVLAAHAGMTEVRLRLLTRESVRVLKLDDRLRVTPSSALFADLKHLLGPGCLSG</sequence>
<evidence type="ECO:0000256" key="8">
    <source>
        <dbReference type="ARBA" id="ARBA00022932"/>
    </source>
</evidence>
<accession>A0A3G9IH39</accession>
<evidence type="ECO:0000313" key="11">
    <source>
        <dbReference type="EMBL" id="BBH18337.1"/>
    </source>
</evidence>
<dbReference type="Gene3D" id="3.20.20.140">
    <property type="entry name" value="Metal-dependent hydrolases"/>
    <property type="match status" value="1"/>
</dbReference>
<protein>
    <recommendedName>
        <fullName evidence="4">DNA polymerase III subunit alpha</fullName>
        <ecNumber evidence="3">2.7.7.7</ecNumber>
    </recommendedName>
</protein>
<dbReference type="Gene3D" id="1.10.150.870">
    <property type="match status" value="1"/>
</dbReference>
<evidence type="ECO:0000256" key="6">
    <source>
        <dbReference type="ARBA" id="ARBA00022695"/>
    </source>
</evidence>
<reference evidence="11 12" key="1">
    <citation type="submission" date="2018-11" db="EMBL/GenBank/DDBJ databases">
        <title>Complete genome sequence of Nocardioides baekrokdamisoli strain KCTC 39748.</title>
        <authorList>
            <person name="Kang S.W."/>
            <person name="Lee K.C."/>
            <person name="Kim K.K."/>
            <person name="Kim J.S."/>
            <person name="Kim D.S."/>
            <person name="Ko S.H."/>
            <person name="Yang S.H."/>
            <person name="Shin Y.K."/>
            <person name="Lee J.S."/>
        </authorList>
    </citation>
    <scope>NUCLEOTIDE SEQUENCE [LARGE SCALE GENOMIC DNA]</scope>
    <source>
        <strain evidence="11 12">KCTC 39748</strain>
    </source>
</reference>
<evidence type="ECO:0000256" key="7">
    <source>
        <dbReference type="ARBA" id="ARBA00022705"/>
    </source>
</evidence>